<feature type="binding site" description="in other chain" evidence="13 16">
    <location>
        <position position="300"/>
    </location>
    <ligand>
        <name>K(+)</name>
        <dbReference type="ChEBI" id="CHEBI:29103"/>
        <note>ligand shared between two tetrameric partners</note>
    </ligand>
</feature>
<feature type="binding site" evidence="13">
    <location>
        <position position="416"/>
    </location>
    <ligand>
        <name>IMP</name>
        <dbReference type="ChEBI" id="CHEBI:58053"/>
    </ligand>
</feature>
<feature type="binding site" evidence="13">
    <location>
        <begin position="359"/>
        <end position="360"/>
    </location>
    <ligand>
        <name>IMP</name>
        <dbReference type="ChEBI" id="CHEBI:58053"/>
    </ligand>
</feature>
<dbReference type="GO" id="GO:0006183">
    <property type="term" value="P:GTP biosynthetic process"/>
    <property type="evidence" value="ECO:0007669"/>
    <property type="project" value="TreeGrafter"/>
</dbReference>
<feature type="binding site" evidence="13">
    <location>
        <position position="246"/>
    </location>
    <ligand>
        <name>NAD(+)</name>
        <dbReference type="ChEBI" id="CHEBI:57540"/>
    </ligand>
</feature>
<evidence type="ECO:0000313" key="21">
    <source>
        <dbReference type="EMBL" id="RDH92324.1"/>
    </source>
</evidence>
<evidence type="ECO:0000256" key="7">
    <source>
        <dbReference type="ARBA" id="ARBA00022755"/>
    </source>
</evidence>
<evidence type="ECO:0000256" key="13">
    <source>
        <dbReference type="HAMAP-Rule" id="MF_01964"/>
    </source>
</evidence>
<dbReference type="UniPathway" id="UPA00601">
    <property type="reaction ID" value="UER00295"/>
</dbReference>
<protein>
    <recommendedName>
        <fullName evidence="13 19">Inosine-5'-monophosphate dehydrogenase</fullName>
        <shortName evidence="13">IMP dehydrogenase</shortName>
        <shortName evidence="13">IMPD</shortName>
        <shortName evidence="13">IMPDH</shortName>
        <ecNumber evidence="13 19">1.1.1.205</ecNumber>
    </recommendedName>
</protein>
<dbReference type="HAMAP" id="MF_01964">
    <property type="entry name" value="IMPDH"/>
    <property type="match status" value="1"/>
</dbReference>
<dbReference type="Proteomes" id="UP000255508">
    <property type="component" value="Unassembled WGS sequence"/>
</dbReference>
<dbReference type="SUPFAM" id="SSF51412">
    <property type="entry name" value="Inosine monophosphate dehydrogenase (IMPDH)"/>
    <property type="match status" value="1"/>
</dbReference>
<feature type="binding site" evidence="13">
    <location>
        <begin position="383"/>
        <end position="387"/>
    </location>
    <ligand>
        <name>IMP</name>
        <dbReference type="ChEBI" id="CHEBI:58053"/>
    </ligand>
</feature>
<comment type="pathway">
    <text evidence="13 19">Purine metabolism; XMP biosynthesis via de novo pathway; XMP from IMP: step 1/1.</text>
</comment>
<keyword evidence="11 17" id="KW-0129">CBS domain</keyword>
<evidence type="ECO:0000256" key="14">
    <source>
        <dbReference type="PIRSR" id="PIRSR000130-1"/>
    </source>
</evidence>
<dbReference type="InterPro" id="IPR001093">
    <property type="entry name" value="IMP_DH_GMPRt"/>
</dbReference>
<dbReference type="PROSITE" id="PS51371">
    <property type="entry name" value="CBS"/>
    <property type="match status" value="2"/>
</dbReference>
<comment type="similarity">
    <text evidence="2 13 18">Belongs to the IMPDH/GMPR family.</text>
</comment>
<evidence type="ECO:0000256" key="10">
    <source>
        <dbReference type="ARBA" id="ARBA00023027"/>
    </source>
</evidence>
<dbReference type="EC" id="1.1.1.205" evidence="13 19"/>
<keyword evidence="9 13" id="KW-0560">Oxidoreductase</keyword>
<keyword evidence="6 13" id="KW-0332">GMP biosynthesis</keyword>
<feature type="active site" description="Proton acceptor" evidence="13 14">
    <location>
        <position position="401"/>
    </location>
</feature>
<dbReference type="PROSITE" id="PS00487">
    <property type="entry name" value="IMP_DH_GMP_RED"/>
    <property type="match status" value="1"/>
</dbReference>
<dbReference type="InterPro" id="IPR015875">
    <property type="entry name" value="IMP_DH/GMP_Rdtase_CS"/>
</dbReference>
<evidence type="ECO:0000256" key="12">
    <source>
        <dbReference type="ARBA" id="ARBA00048028"/>
    </source>
</evidence>
<feature type="domain" description="CBS" evidence="20">
    <location>
        <begin position="92"/>
        <end position="147"/>
    </location>
</feature>
<evidence type="ECO:0000256" key="2">
    <source>
        <dbReference type="ARBA" id="ARBA00005502"/>
    </source>
</evidence>
<dbReference type="InterPro" id="IPR013785">
    <property type="entry name" value="Aldolase_TIM"/>
</dbReference>
<keyword evidence="8 13" id="KW-0630">Potassium</keyword>
<dbReference type="PIRSF" id="PIRSF000130">
    <property type="entry name" value="IMPDH"/>
    <property type="match status" value="1"/>
</dbReference>
<dbReference type="SMART" id="SM00116">
    <property type="entry name" value="CBS"/>
    <property type="match status" value="2"/>
</dbReference>
<keyword evidence="4 13" id="KW-0479">Metal-binding</keyword>
<evidence type="ECO:0000256" key="8">
    <source>
        <dbReference type="ARBA" id="ARBA00022958"/>
    </source>
</evidence>
<evidence type="ECO:0000256" key="4">
    <source>
        <dbReference type="ARBA" id="ARBA00022723"/>
    </source>
</evidence>
<dbReference type="NCBIfam" id="TIGR01302">
    <property type="entry name" value="IMP_dehydrog"/>
    <property type="match status" value="1"/>
</dbReference>
<evidence type="ECO:0000256" key="18">
    <source>
        <dbReference type="RuleBase" id="RU003927"/>
    </source>
</evidence>
<evidence type="ECO:0000256" key="5">
    <source>
        <dbReference type="ARBA" id="ARBA00022737"/>
    </source>
</evidence>
<comment type="function">
    <text evidence="13">Catalyzes the conversion of inosine 5'-phosphate (IMP) to xanthosine 5'-phosphate (XMP), the first committed and rate-limiting step in the de novo synthesis of guanine nucleotides, and therefore plays an important role in the regulation of cell growth.</text>
</comment>
<evidence type="ECO:0000313" key="22">
    <source>
        <dbReference type="Proteomes" id="UP000255508"/>
    </source>
</evidence>
<feature type="binding site" evidence="13">
    <location>
        <begin position="336"/>
        <end position="338"/>
    </location>
    <ligand>
        <name>IMP</name>
        <dbReference type="ChEBI" id="CHEBI:58053"/>
    </ligand>
</feature>
<evidence type="ECO:0000256" key="16">
    <source>
        <dbReference type="PIRSR" id="PIRSR000130-4"/>
    </source>
</evidence>
<dbReference type="Gene3D" id="3.20.20.70">
    <property type="entry name" value="Aldolase class I"/>
    <property type="match status" value="1"/>
</dbReference>
<comment type="catalytic activity">
    <reaction evidence="12 13 19">
        <text>IMP + NAD(+) + H2O = XMP + NADH + H(+)</text>
        <dbReference type="Rhea" id="RHEA:11708"/>
        <dbReference type="ChEBI" id="CHEBI:15377"/>
        <dbReference type="ChEBI" id="CHEBI:15378"/>
        <dbReference type="ChEBI" id="CHEBI:57464"/>
        <dbReference type="ChEBI" id="CHEBI:57540"/>
        <dbReference type="ChEBI" id="CHEBI:57945"/>
        <dbReference type="ChEBI" id="CHEBI:58053"/>
        <dbReference type="EC" id="1.1.1.205"/>
    </reaction>
</comment>
<dbReference type="GO" id="GO:0046872">
    <property type="term" value="F:metal ion binding"/>
    <property type="evidence" value="ECO:0007669"/>
    <property type="project" value="UniProtKB-UniRule"/>
</dbReference>
<accession>A0A370E1B6</accession>
<sequence>MRVIEEALTFDDVLLVPAHSTILPKDVELRTKLTREIELSIPLVSAAMDTVTEARFAIALALEGGIGIVHKNMTPEQQAQEVASVKKYESGVIREPITVGPNISIGEVVELTRANNISGVPVVDGDDLVGIVTSRDLRFERKMDDPVRNIMTRKENLVTVKEGADRDEVLNLLHKHRIEKVLVVNGDFKLRGMITVKDIQKAKDNPNACRDDQERLRVGAAVGVGAGTEERIEQLAAAGVDVIVVDTAHGHSQGVLDRVAWVKKHYPQVQVIGGNIATAAAARALVDAGADAVKVGIGPGSICTTRIVAGVGVPQVTAVSNVAKALEGTGVPLIADGGLRYSGDIAKVLAAGAYSVMIGGMFAGTDESPGDVEIFQGRSYKSYRGMGSLGAMSGKQGSSDRYFQEDTQDKEKLVPEGIEGRVPYKGTALSIIYQIIGGIRSSMGYTGCATIDEMRTKPEFVRVTNAGMAESHVHDVTITKEAPNYRRD</sequence>
<keyword evidence="7 13" id="KW-0658">Purine biosynthesis</keyword>
<proteinExistence type="inferred from homology"/>
<dbReference type="CDD" id="cd00381">
    <property type="entry name" value="IMPDH"/>
    <property type="match status" value="1"/>
</dbReference>
<dbReference type="InterPro" id="IPR046342">
    <property type="entry name" value="CBS_dom_sf"/>
</dbReference>
<dbReference type="InterPro" id="IPR000644">
    <property type="entry name" value="CBS_dom"/>
</dbReference>
<evidence type="ECO:0000256" key="9">
    <source>
        <dbReference type="ARBA" id="ARBA00023002"/>
    </source>
</evidence>
<dbReference type="PANTHER" id="PTHR11911:SF111">
    <property type="entry name" value="INOSINE-5'-MONOPHOSPHATE DEHYDROGENASE"/>
    <property type="match status" value="1"/>
</dbReference>
<dbReference type="Pfam" id="PF00571">
    <property type="entry name" value="CBS"/>
    <property type="match status" value="2"/>
</dbReference>
<comment type="cofactor">
    <cofactor evidence="1 13">
        <name>K(+)</name>
        <dbReference type="ChEBI" id="CHEBI:29103"/>
    </cofactor>
</comment>
<dbReference type="GO" id="GO:0006177">
    <property type="term" value="P:GMP biosynthetic process"/>
    <property type="evidence" value="ECO:0007669"/>
    <property type="project" value="UniProtKB-UniRule"/>
</dbReference>
<feature type="domain" description="CBS" evidence="20">
    <location>
        <begin position="151"/>
        <end position="209"/>
    </location>
</feature>
<feature type="binding site" evidence="15">
    <location>
        <begin position="246"/>
        <end position="248"/>
    </location>
    <ligand>
        <name>NAD(+)</name>
        <dbReference type="ChEBI" id="CHEBI:57540"/>
    </ligand>
</feature>
<dbReference type="GO" id="GO:0003938">
    <property type="term" value="F:IMP dehydrogenase activity"/>
    <property type="evidence" value="ECO:0007669"/>
    <property type="project" value="UniProtKB-UniRule"/>
</dbReference>
<dbReference type="InterPro" id="IPR005990">
    <property type="entry name" value="IMP_DH"/>
</dbReference>
<dbReference type="SMART" id="SM01240">
    <property type="entry name" value="IMPDH"/>
    <property type="match status" value="1"/>
</dbReference>
<comment type="subunit">
    <text evidence="3 13">Homotetramer.</text>
</comment>
<feature type="binding site" description="in other chain" evidence="13 16">
    <location>
        <position position="303"/>
    </location>
    <ligand>
        <name>K(+)</name>
        <dbReference type="ChEBI" id="CHEBI:29103"/>
        <note>ligand shared between two tetrameric partners</note>
    </ligand>
</feature>
<evidence type="ECO:0000256" key="3">
    <source>
        <dbReference type="ARBA" id="ARBA00011881"/>
    </source>
</evidence>
<dbReference type="EMBL" id="QFXD01000067">
    <property type="protein sequence ID" value="RDH92324.1"/>
    <property type="molecule type" value="Genomic_DNA"/>
</dbReference>
<dbReference type="CDD" id="cd04601">
    <property type="entry name" value="CBS_pair_IMPDH"/>
    <property type="match status" value="1"/>
</dbReference>
<dbReference type="AlphaFoldDB" id="A0A370E1B6"/>
<dbReference type="PANTHER" id="PTHR11911">
    <property type="entry name" value="INOSINE-5-MONOPHOSPHATE DEHYDROGENASE RELATED"/>
    <property type="match status" value="1"/>
</dbReference>
<gene>
    <name evidence="13" type="primary">guaB</name>
    <name evidence="21" type="ORF">DIZ79_03715</name>
</gene>
<feature type="binding site" evidence="13">
    <location>
        <position position="470"/>
    </location>
    <ligand>
        <name>K(+)</name>
        <dbReference type="ChEBI" id="CHEBI:29103"/>
        <note>ligand shared between two tetrameric partners</note>
    </ligand>
</feature>
<name>A0A370E1B6_9GAMM</name>
<dbReference type="Pfam" id="PF00478">
    <property type="entry name" value="IMPDH"/>
    <property type="match status" value="1"/>
</dbReference>
<organism evidence="21 22">
    <name type="scientific">endosymbiont of Lamellibrachia luymesi</name>
    <dbReference type="NCBI Taxonomy" id="2200907"/>
    <lineage>
        <taxon>Bacteria</taxon>
        <taxon>Pseudomonadati</taxon>
        <taxon>Pseudomonadota</taxon>
        <taxon>Gammaproteobacteria</taxon>
        <taxon>sulfur-oxidizing symbionts</taxon>
    </lineage>
</organism>
<dbReference type="GO" id="GO:0000166">
    <property type="term" value="F:nucleotide binding"/>
    <property type="evidence" value="ECO:0007669"/>
    <property type="project" value="UniProtKB-UniRule"/>
</dbReference>
<keyword evidence="10 13" id="KW-0520">NAD</keyword>
<evidence type="ECO:0000259" key="20">
    <source>
        <dbReference type="PROSITE" id="PS51371"/>
    </source>
</evidence>
<evidence type="ECO:0000256" key="1">
    <source>
        <dbReference type="ARBA" id="ARBA00001958"/>
    </source>
</evidence>
<reference evidence="21 22" key="1">
    <citation type="journal article" date="2018" name="ISME J.">
        <title>Endosymbiont genomes yield clues of tubeworm success.</title>
        <authorList>
            <person name="Li Y."/>
            <person name="Liles M.R."/>
            <person name="Halanych K.M."/>
        </authorList>
    </citation>
    <scope>NUCLEOTIDE SEQUENCE [LARGE SCALE GENOMIC DNA]</scope>
    <source>
        <strain evidence="21">A1422</strain>
    </source>
</reference>
<comment type="caution">
    <text evidence="13">Lacks conserved residue(s) required for the propagation of feature annotation.</text>
</comment>
<keyword evidence="5" id="KW-0677">Repeat</keyword>
<feature type="active site" description="Thioimidate intermediate" evidence="13 14">
    <location>
        <position position="303"/>
    </location>
</feature>
<evidence type="ECO:0000256" key="15">
    <source>
        <dbReference type="PIRSR" id="PIRSR000130-3"/>
    </source>
</evidence>
<comment type="caution">
    <text evidence="21">The sequence shown here is derived from an EMBL/GenBank/DDBJ whole genome shotgun (WGS) entry which is preliminary data.</text>
</comment>
<feature type="binding site" description="in other chain" evidence="13 16">
    <location>
        <position position="298"/>
    </location>
    <ligand>
        <name>K(+)</name>
        <dbReference type="ChEBI" id="CHEBI:29103"/>
        <note>ligand shared between two tetrameric partners</note>
    </ligand>
</feature>
<feature type="binding site" evidence="13 15">
    <location>
        <begin position="296"/>
        <end position="298"/>
    </location>
    <ligand>
        <name>NAD(+)</name>
        <dbReference type="ChEBI" id="CHEBI:57540"/>
    </ligand>
</feature>
<dbReference type="SUPFAM" id="SSF54631">
    <property type="entry name" value="CBS-domain pair"/>
    <property type="match status" value="1"/>
</dbReference>
<evidence type="ECO:0000256" key="19">
    <source>
        <dbReference type="RuleBase" id="RU003928"/>
    </source>
</evidence>
<feature type="binding site" evidence="13">
    <location>
        <position position="472"/>
    </location>
    <ligand>
        <name>K(+)</name>
        <dbReference type="ChEBI" id="CHEBI:29103"/>
        <note>ligand shared between two tetrameric partners</note>
    </ligand>
</feature>
<dbReference type="FunFam" id="3.20.20.70:FF:000003">
    <property type="entry name" value="GMP reductase"/>
    <property type="match status" value="1"/>
</dbReference>
<comment type="activity regulation">
    <text evidence="13">Mycophenolic acid (MPA) is a non-competitive inhibitor that prevents formation of the closed enzyme conformation by binding to the same site as the amobile flap. In contrast, mizoribine monophosphate (MZP) is a competitive inhibitor that induces the closed conformation. MPA is a potent inhibitor of mammalian IMPDHs but a poor inhibitor of the bacterial enzymes. MZP is a more potent inhibitor of bacterial IMPDH.</text>
</comment>
<feature type="binding site" evidence="13">
    <location>
        <position position="471"/>
    </location>
    <ligand>
        <name>K(+)</name>
        <dbReference type="ChEBI" id="CHEBI:29103"/>
        <note>ligand shared between two tetrameric partners</note>
    </ligand>
</feature>
<evidence type="ECO:0000256" key="11">
    <source>
        <dbReference type="ARBA" id="ARBA00023122"/>
    </source>
</evidence>
<evidence type="ECO:0000256" key="6">
    <source>
        <dbReference type="ARBA" id="ARBA00022749"/>
    </source>
</evidence>
<evidence type="ECO:0000256" key="17">
    <source>
        <dbReference type="PROSITE-ProRule" id="PRU00703"/>
    </source>
</evidence>
<feature type="binding site" evidence="13">
    <location>
        <position position="301"/>
    </location>
    <ligand>
        <name>IMP</name>
        <dbReference type="ChEBI" id="CHEBI:58053"/>
    </ligand>
</feature>